<dbReference type="InterPro" id="IPR011701">
    <property type="entry name" value="MFS"/>
</dbReference>
<evidence type="ECO:0000256" key="4">
    <source>
        <dbReference type="ARBA" id="ARBA00022989"/>
    </source>
</evidence>
<keyword evidence="3 8" id="KW-0812">Transmembrane</keyword>
<dbReference type="PANTHER" id="PTHR19432:SF7">
    <property type="entry name" value="SOLUTE CARRIER FAMILY 45 MEMBER 4"/>
    <property type="match status" value="1"/>
</dbReference>
<reference evidence="9" key="2">
    <citation type="submission" date="2025-08" db="UniProtKB">
        <authorList>
            <consortium name="Ensembl"/>
        </authorList>
    </citation>
    <scope>IDENTIFICATION</scope>
</reference>
<evidence type="ECO:0000256" key="7">
    <source>
        <dbReference type="SAM" id="MobiDB-lite"/>
    </source>
</evidence>
<dbReference type="Gene3D" id="1.20.1250.20">
    <property type="entry name" value="MFS general substrate transporter like domains"/>
    <property type="match status" value="1"/>
</dbReference>
<feature type="transmembrane region" description="Helical" evidence="8">
    <location>
        <begin position="420"/>
        <end position="442"/>
    </location>
</feature>
<keyword evidence="5 8" id="KW-0472">Membrane</keyword>
<evidence type="ECO:0000256" key="8">
    <source>
        <dbReference type="SAM" id="Phobius"/>
    </source>
</evidence>
<keyword evidence="2" id="KW-0813">Transport</keyword>
<protein>
    <submittedName>
        <fullName evidence="9">Solute carrier family 45 member 4</fullName>
    </submittedName>
</protein>
<evidence type="ECO:0000313" key="9">
    <source>
        <dbReference type="Ensembl" id="ENSHHUP00000056692.1"/>
    </source>
</evidence>
<dbReference type="FunFam" id="1.20.1250.20:FF:000321">
    <property type="entry name" value="Solute carrier family 45 member 2"/>
    <property type="match status" value="1"/>
</dbReference>
<keyword evidence="10" id="KW-1185">Reference proteome</keyword>
<feature type="transmembrane region" description="Helical" evidence="8">
    <location>
        <begin position="316"/>
        <end position="336"/>
    </location>
</feature>
<sequence>TLLSTHSAGHHFNNSLSLSLLLWVMHGAVMFGREFCYAMETALVTPVLLQIGLPEQYYSLTWFLSPILGLIFTPLIGSASDRCTLKWGRRRPFILALCVGVLFGVALFLNGSLIGIVLTVLGVVVLDFSADATEGPIRAYLLDVADTEEQDMALNIHAFSSGCGGAVGYALGGLDWTHTFLGSIFKSQEQILFFFAAILFTISVALHLFSIEEQRYSPQQDRLDEEADAASSTAHKANCSLGKLHGHNTPHMELLWLSMLKMPPELMRLCVCHLLTWFSIIAEAVFYTDFMGQVIYHGDPTAPANSTELQNYHKGVQMGCWGLVIYALTAASSLLQKYLDNFDLSIKVIYVLGTLGFSIGTAVMAIFPNVYVSMVMISSMGIISMSISYCPYALLGQYHEMKEVRIYYIHHSPGNSKRGFGIDCAILSCQVYISQILVASALGAAVDATGSVRVIPMVASGGSFLGFLTAWFLVIYPSHGDAEAKGEQKALTGPASDNSGTEKPSVLKLTKKGAATTTCKVECESTL</sequence>
<dbReference type="InterPro" id="IPR036259">
    <property type="entry name" value="MFS_trans_sf"/>
</dbReference>
<organism evidence="9 10">
    <name type="scientific">Hucho hucho</name>
    <name type="common">huchen</name>
    <dbReference type="NCBI Taxonomy" id="62062"/>
    <lineage>
        <taxon>Eukaryota</taxon>
        <taxon>Metazoa</taxon>
        <taxon>Chordata</taxon>
        <taxon>Craniata</taxon>
        <taxon>Vertebrata</taxon>
        <taxon>Euteleostomi</taxon>
        <taxon>Actinopterygii</taxon>
        <taxon>Neopterygii</taxon>
        <taxon>Teleostei</taxon>
        <taxon>Protacanthopterygii</taxon>
        <taxon>Salmoniformes</taxon>
        <taxon>Salmonidae</taxon>
        <taxon>Salmoninae</taxon>
        <taxon>Hucho</taxon>
    </lineage>
</organism>
<feature type="transmembrane region" description="Helical" evidence="8">
    <location>
        <begin position="191"/>
        <end position="209"/>
    </location>
</feature>
<feature type="transmembrane region" description="Helical" evidence="8">
    <location>
        <begin position="348"/>
        <end position="367"/>
    </location>
</feature>
<dbReference type="CDD" id="cd17313">
    <property type="entry name" value="MFS_SLC45_SUC"/>
    <property type="match status" value="1"/>
</dbReference>
<accession>A0A4W5P062</accession>
<evidence type="ECO:0000256" key="3">
    <source>
        <dbReference type="ARBA" id="ARBA00022692"/>
    </source>
</evidence>
<evidence type="ECO:0000313" key="10">
    <source>
        <dbReference type="Proteomes" id="UP000314982"/>
    </source>
</evidence>
<evidence type="ECO:0000256" key="6">
    <source>
        <dbReference type="ARBA" id="ARBA00038193"/>
    </source>
</evidence>
<dbReference type="PANTHER" id="PTHR19432">
    <property type="entry name" value="SUGAR TRANSPORTER"/>
    <property type="match status" value="1"/>
</dbReference>
<keyword evidence="4 8" id="KW-1133">Transmembrane helix</keyword>
<reference evidence="9" key="3">
    <citation type="submission" date="2025-09" db="UniProtKB">
        <authorList>
            <consortium name="Ensembl"/>
        </authorList>
    </citation>
    <scope>IDENTIFICATION</scope>
</reference>
<comment type="subcellular location">
    <subcellularLocation>
        <location evidence="1">Membrane</location>
        <topology evidence="1">Multi-pass membrane protein</topology>
    </subcellularLocation>
</comment>
<dbReference type="Ensembl" id="ENSHHUT00000058646.1">
    <property type="protein sequence ID" value="ENSHHUP00000056692.1"/>
    <property type="gene ID" value="ENSHHUG00000033798.1"/>
</dbReference>
<dbReference type="GO" id="GO:0016020">
    <property type="term" value="C:membrane"/>
    <property type="evidence" value="ECO:0007669"/>
    <property type="project" value="UniProtKB-SubCell"/>
</dbReference>
<feature type="transmembrane region" description="Helical" evidence="8">
    <location>
        <begin position="454"/>
        <end position="476"/>
    </location>
</feature>
<evidence type="ECO:0000256" key="2">
    <source>
        <dbReference type="ARBA" id="ARBA00022448"/>
    </source>
</evidence>
<feature type="region of interest" description="Disordered" evidence="7">
    <location>
        <begin position="486"/>
        <end position="506"/>
    </location>
</feature>
<evidence type="ECO:0000256" key="5">
    <source>
        <dbReference type="ARBA" id="ARBA00023136"/>
    </source>
</evidence>
<dbReference type="AlphaFoldDB" id="A0A4W5P062"/>
<dbReference type="GeneTree" id="ENSGT00950000182914"/>
<feature type="transmembrane region" description="Helical" evidence="8">
    <location>
        <begin position="93"/>
        <end position="126"/>
    </location>
</feature>
<feature type="transmembrane region" description="Helical" evidence="8">
    <location>
        <begin position="373"/>
        <end position="395"/>
    </location>
</feature>
<dbReference type="Proteomes" id="UP000314982">
    <property type="component" value="Unassembled WGS sequence"/>
</dbReference>
<feature type="transmembrane region" description="Helical" evidence="8">
    <location>
        <begin position="59"/>
        <end position="81"/>
    </location>
</feature>
<dbReference type="SUPFAM" id="SSF103473">
    <property type="entry name" value="MFS general substrate transporter"/>
    <property type="match status" value="1"/>
</dbReference>
<feature type="transmembrane region" description="Helical" evidence="8">
    <location>
        <begin position="266"/>
        <end position="287"/>
    </location>
</feature>
<comment type="similarity">
    <text evidence="6">Belongs to the glycoside-pentoside-hexuronide (GPH) cation symporter transporter (TC 2.A.2) family.</text>
</comment>
<dbReference type="Pfam" id="PF07690">
    <property type="entry name" value="MFS_1"/>
    <property type="match status" value="1"/>
</dbReference>
<proteinExistence type="inferred from homology"/>
<evidence type="ECO:0000256" key="1">
    <source>
        <dbReference type="ARBA" id="ARBA00004141"/>
    </source>
</evidence>
<dbReference type="GO" id="GO:0008506">
    <property type="term" value="F:sucrose:proton symporter activity"/>
    <property type="evidence" value="ECO:0007669"/>
    <property type="project" value="TreeGrafter"/>
</dbReference>
<feature type="transmembrane region" description="Helical" evidence="8">
    <location>
        <begin position="12"/>
        <end position="29"/>
    </location>
</feature>
<name>A0A4W5P062_9TELE</name>
<reference evidence="10" key="1">
    <citation type="submission" date="2018-06" db="EMBL/GenBank/DDBJ databases">
        <title>Genome assembly of Danube salmon.</title>
        <authorList>
            <person name="Macqueen D.J."/>
            <person name="Gundappa M.K."/>
        </authorList>
    </citation>
    <scope>NUCLEOTIDE SEQUENCE [LARGE SCALE GENOMIC DNA]</scope>
</reference>